<feature type="transmembrane region" description="Helical" evidence="6">
    <location>
        <begin position="12"/>
        <end position="30"/>
    </location>
</feature>
<keyword evidence="4 6" id="KW-1133">Transmembrane helix</keyword>
<dbReference type="PANTHER" id="PTHR30474">
    <property type="entry name" value="CELL CYCLE PROTEIN"/>
    <property type="match status" value="1"/>
</dbReference>
<proteinExistence type="predicted"/>
<keyword evidence="7" id="KW-0808">Transferase</keyword>
<feature type="transmembrane region" description="Helical" evidence="6">
    <location>
        <begin position="75"/>
        <end position="93"/>
    </location>
</feature>
<feature type="transmembrane region" description="Helical" evidence="6">
    <location>
        <begin position="120"/>
        <end position="137"/>
    </location>
</feature>
<evidence type="ECO:0000313" key="7">
    <source>
        <dbReference type="EMBL" id="CAG9612843.1"/>
    </source>
</evidence>
<feature type="transmembrane region" description="Helical" evidence="6">
    <location>
        <begin position="320"/>
        <end position="337"/>
    </location>
</feature>
<dbReference type="InterPro" id="IPR018365">
    <property type="entry name" value="Cell_cycle_FtsW-rel_CS"/>
</dbReference>
<evidence type="ECO:0000256" key="6">
    <source>
        <dbReference type="SAM" id="Phobius"/>
    </source>
</evidence>
<keyword evidence="2 6" id="KW-0812">Transmembrane</keyword>
<feature type="transmembrane region" description="Helical" evidence="6">
    <location>
        <begin position="50"/>
        <end position="68"/>
    </location>
</feature>
<dbReference type="GO" id="GO:0016757">
    <property type="term" value="F:glycosyltransferase activity"/>
    <property type="evidence" value="ECO:0007669"/>
    <property type="project" value="UniProtKB-KW"/>
</dbReference>
<evidence type="ECO:0000256" key="1">
    <source>
        <dbReference type="ARBA" id="ARBA00004141"/>
    </source>
</evidence>
<protein>
    <submittedName>
        <fullName evidence="7">Peptidoglycan glycosyltransferase RodA</fullName>
        <ecNumber evidence="7">2.4.1.129</ecNumber>
    </submittedName>
</protein>
<comment type="subcellular location">
    <subcellularLocation>
        <location evidence="1">Membrane</location>
        <topology evidence="1">Multi-pass membrane protein</topology>
    </subcellularLocation>
</comment>
<organism evidence="7 8">
    <name type="scientific">Bacillus rhizoplanae</name>
    <dbReference type="NCBI Taxonomy" id="2880966"/>
    <lineage>
        <taxon>Bacteria</taxon>
        <taxon>Bacillati</taxon>
        <taxon>Bacillota</taxon>
        <taxon>Bacilli</taxon>
        <taxon>Bacillales</taxon>
        <taxon>Bacillaceae</taxon>
        <taxon>Bacillus</taxon>
    </lineage>
</organism>
<dbReference type="Proteomes" id="UP000789423">
    <property type="component" value="Unassembled WGS sequence"/>
</dbReference>
<keyword evidence="5 6" id="KW-0472">Membrane</keyword>
<feature type="transmembrane region" description="Helical" evidence="6">
    <location>
        <begin position="357"/>
        <end position="377"/>
    </location>
</feature>
<reference evidence="7 8" key="1">
    <citation type="submission" date="2021-10" db="EMBL/GenBank/DDBJ databases">
        <authorList>
            <person name="Criscuolo A."/>
        </authorList>
    </citation>
    <scope>NUCLEOTIDE SEQUENCE [LARGE SCALE GENOMIC DNA]</scope>
    <source>
        <strain evidence="8">CIP 111899</strain>
    </source>
</reference>
<evidence type="ECO:0000313" key="8">
    <source>
        <dbReference type="Proteomes" id="UP000789423"/>
    </source>
</evidence>
<accession>A0ABM8YAU0</accession>
<dbReference type="InterPro" id="IPR001182">
    <property type="entry name" value="FtsW/RodA"/>
</dbReference>
<feature type="transmembrane region" description="Helical" evidence="6">
    <location>
        <begin position="290"/>
        <end position="308"/>
    </location>
</feature>
<keyword evidence="3" id="KW-0133">Cell shape</keyword>
<sequence length="387" mass="43131">MKDKNSRYQIDYVLIMIVLAIAIVSCFAIASAQPSLPPNLQKVNFVAKQIQWYVIGVIAIAAVMVIDFDRYKQICWYLYGFAMVLLLGLEFHIPGSQTIKGATAWYALPAGLGNFQPSEIMKLFLILVVGRIIVDHNEKYTIRTPREDLLLLGKIFAASLPPLLLIAKEPDLGNTMVISAMLAAMILVSGIRWRFIFGLAGIVAAVAALLVYIYFAHTAFFKAHILKEYQLDRFYGWLAPYEYPTQGYQLTQALLATGSGELYGKGWDGGEVYFPEPHTDFIFTNIAEKFGFLGASVVISLYFLLIYRMIHIALESNDPYGSYICAGTVGMFTFQVFQNIGMTIGLLPITGITLPLLSYGGSSLVTYMIAIGFILNVQSRTKKFMFD</sequence>
<dbReference type="Pfam" id="PF01098">
    <property type="entry name" value="FTSW_RODA_SPOVE"/>
    <property type="match status" value="1"/>
</dbReference>
<comment type="caution">
    <text evidence="7">The sequence shown here is derived from an EMBL/GenBank/DDBJ whole genome shotgun (WGS) entry which is preliminary data.</text>
</comment>
<dbReference type="PANTHER" id="PTHR30474:SF1">
    <property type="entry name" value="PEPTIDOGLYCAN GLYCOSYLTRANSFERASE MRDB"/>
    <property type="match status" value="1"/>
</dbReference>
<feature type="transmembrane region" description="Helical" evidence="6">
    <location>
        <begin position="195"/>
        <end position="215"/>
    </location>
</feature>
<evidence type="ECO:0000256" key="3">
    <source>
        <dbReference type="ARBA" id="ARBA00022960"/>
    </source>
</evidence>
<evidence type="ECO:0000256" key="5">
    <source>
        <dbReference type="ARBA" id="ARBA00023136"/>
    </source>
</evidence>
<evidence type="ECO:0000256" key="2">
    <source>
        <dbReference type="ARBA" id="ARBA00022692"/>
    </source>
</evidence>
<evidence type="ECO:0000256" key="4">
    <source>
        <dbReference type="ARBA" id="ARBA00022989"/>
    </source>
</evidence>
<dbReference type="EC" id="2.4.1.129" evidence="7"/>
<name>A0ABM8YAU0_9BACI</name>
<gene>
    <name evidence="7" type="primary">rodA</name>
    <name evidence="7" type="ORF">BACCIP111899_02021</name>
</gene>
<dbReference type="PROSITE" id="PS51257">
    <property type="entry name" value="PROKAR_LIPOPROTEIN"/>
    <property type="match status" value="1"/>
</dbReference>
<dbReference type="RefSeq" id="WP_230574962.1">
    <property type="nucleotide sequence ID" value="NZ_CAKJTI010000008.1"/>
</dbReference>
<dbReference type="PROSITE" id="PS00428">
    <property type="entry name" value="FTSW_RODA_SPOVE"/>
    <property type="match status" value="1"/>
</dbReference>
<keyword evidence="7" id="KW-0328">Glycosyltransferase</keyword>
<dbReference type="EMBL" id="CAKJTI010000008">
    <property type="protein sequence ID" value="CAG9612843.1"/>
    <property type="molecule type" value="Genomic_DNA"/>
</dbReference>
<keyword evidence="8" id="KW-1185">Reference proteome</keyword>